<evidence type="ECO:0000256" key="7">
    <source>
        <dbReference type="ARBA" id="ARBA00022840"/>
    </source>
</evidence>
<dbReference type="SUPFAM" id="SSF51569">
    <property type="entry name" value="Aldolase"/>
    <property type="match status" value="1"/>
</dbReference>
<dbReference type="Pfam" id="PF00270">
    <property type="entry name" value="DEAD"/>
    <property type="match status" value="1"/>
</dbReference>
<dbReference type="GO" id="GO:0004419">
    <property type="term" value="F:hydroxymethylglutaryl-CoA lyase activity"/>
    <property type="evidence" value="ECO:0007669"/>
    <property type="project" value="UniProtKB-EC"/>
</dbReference>
<evidence type="ECO:0000256" key="9">
    <source>
        <dbReference type="ARBA" id="ARBA00049877"/>
    </source>
</evidence>
<comment type="pathway">
    <text evidence="1">Metabolic intermediate metabolism; (S)-3-hydroxy-3-methylglutaryl-CoA degradation; acetoacetate from (S)-3-hydroxy-3-methylglutaryl-CoA: step 1/1.</text>
</comment>
<dbReference type="InterPro" id="IPR013785">
    <property type="entry name" value="Aldolase_TIM"/>
</dbReference>
<dbReference type="Gene3D" id="3.20.20.70">
    <property type="entry name" value="Aldolase class I"/>
    <property type="match status" value="1"/>
</dbReference>
<keyword evidence="5" id="KW-0378">Hydrolase</keyword>
<evidence type="ECO:0000256" key="6">
    <source>
        <dbReference type="ARBA" id="ARBA00022806"/>
    </source>
</evidence>
<feature type="region of interest" description="Disordered" evidence="11">
    <location>
        <begin position="652"/>
        <end position="695"/>
    </location>
</feature>
<evidence type="ECO:0000256" key="2">
    <source>
        <dbReference type="ARBA" id="ARBA00009405"/>
    </source>
</evidence>
<dbReference type="CDD" id="cd07938">
    <property type="entry name" value="DRE_TIM_HMGL"/>
    <property type="match status" value="1"/>
</dbReference>
<dbReference type="GO" id="GO:0046872">
    <property type="term" value="F:metal ion binding"/>
    <property type="evidence" value="ECO:0007669"/>
    <property type="project" value="UniProtKB-KW"/>
</dbReference>
<dbReference type="GO" id="GO:0003724">
    <property type="term" value="F:RNA helicase activity"/>
    <property type="evidence" value="ECO:0007669"/>
    <property type="project" value="InterPro"/>
</dbReference>
<dbReference type="AlphaFoldDB" id="A0A8S1FE84"/>
<dbReference type="GO" id="GO:0046951">
    <property type="term" value="P:ketone body biosynthetic process"/>
    <property type="evidence" value="ECO:0007669"/>
    <property type="project" value="TreeGrafter"/>
</dbReference>
<evidence type="ECO:0000256" key="3">
    <source>
        <dbReference type="ARBA" id="ARBA00022723"/>
    </source>
</evidence>
<feature type="compositionally biased region" description="Acidic residues" evidence="11">
    <location>
        <begin position="654"/>
        <end position="669"/>
    </location>
</feature>
<comment type="similarity">
    <text evidence="2">Belongs to the HMG-CoA lyase family.</text>
</comment>
<keyword evidence="4" id="KW-0547">Nucleotide-binding</keyword>
<keyword evidence="7" id="KW-0067">ATP-binding</keyword>
<evidence type="ECO:0000259" key="13">
    <source>
        <dbReference type="PROSITE" id="PS51192"/>
    </source>
</evidence>
<accession>A0A8S1FE84</accession>
<evidence type="ECO:0000259" key="12">
    <source>
        <dbReference type="PROSITE" id="PS50991"/>
    </source>
</evidence>
<dbReference type="InterPro" id="IPR014001">
    <property type="entry name" value="Helicase_ATP-bd"/>
</dbReference>
<evidence type="ECO:0000256" key="4">
    <source>
        <dbReference type="ARBA" id="ARBA00022741"/>
    </source>
</evidence>
<comment type="catalytic activity">
    <reaction evidence="9">
        <text>(3S)-3-hydroxy-3-methylglutaryl-CoA = acetoacetate + acetyl-CoA</text>
        <dbReference type="Rhea" id="RHEA:24404"/>
        <dbReference type="ChEBI" id="CHEBI:13705"/>
        <dbReference type="ChEBI" id="CHEBI:43074"/>
        <dbReference type="ChEBI" id="CHEBI:57288"/>
        <dbReference type="EC" id="4.1.3.4"/>
    </reaction>
</comment>
<gene>
    <name evidence="15" type="ORF">CBOVIS_LOCUS12322</name>
</gene>
<dbReference type="SUPFAM" id="SSF52540">
    <property type="entry name" value="P-loop containing nucleoside triphosphate hydrolases"/>
    <property type="match status" value="1"/>
</dbReference>
<dbReference type="GO" id="GO:0016787">
    <property type="term" value="F:hydrolase activity"/>
    <property type="evidence" value="ECO:0007669"/>
    <property type="project" value="UniProtKB-KW"/>
</dbReference>
<dbReference type="NCBIfam" id="NF004283">
    <property type="entry name" value="PRK05692.1"/>
    <property type="match status" value="1"/>
</dbReference>
<evidence type="ECO:0000256" key="5">
    <source>
        <dbReference type="ARBA" id="ARBA00022801"/>
    </source>
</evidence>
<evidence type="ECO:0000256" key="1">
    <source>
        <dbReference type="ARBA" id="ARBA00005143"/>
    </source>
</evidence>
<dbReference type="InterPro" id="IPR000891">
    <property type="entry name" value="PYR_CT"/>
</dbReference>
<dbReference type="FunFam" id="3.20.20.70:FF:000201">
    <property type="entry name" value="Hydroxymethylglutaryl-CoA lyase"/>
    <property type="match status" value="1"/>
</dbReference>
<feature type="domain" description="Pyruvate carboxyltransferase" evidence="12">
    <location>
        <begin position="21"/>
        <end position="289"/>
    </location>
</feature>
<evidence type="ECO:0000256" key="8">
    <source>
        <dbReference type="ARBA" id="ARBA00023239"/>
    </source>
</evidence>
<evidence type="ECO:0000313" key="16">
    <source>
        <dbReference type="Proteomes" id="UP000494206"/>
    </source>
</evidence>
<name>A0A8S1FE84_9PELO</name>
<feature type="short sequence motif" description="Q motif" evidence="10">
    <location>
        <begin position="715"/>
        <end position="743"/>
    </location>
</feature>
<feature type="compositionally biased region" description="Basic residues" evidence="11">
    <location>
        <begin position="683"/>
        <end position="693"/>
    </location>
</feature>
<reference evidence="15 16" key="1">
    <citation type="submission" date="2020-04" db="EMBL/GenBank/DDBJ databases">
        <authorList>
            <person name="Laetsch R D."/>
            <person name="Stevens L."/>
            <person name="Kumar S."/>
            <person name="Blaxter L. M."/>
        </authorList>
    </citation>
    <scope>NUCLEOTIDE SEQUENCE [LARGE SCALE GENOMIC DNA]</scope>
</reference>
<keyword evidence="8" id="KW-0456">Lyase</keyword>
<feature type="domain" description="Helicase ATP-binding" evidence="13">
    <location>
        <begin position="746"/>
        <end position="823"/>
    </location>
</feature>
<dbReference type="PANTHER" id="PTHR42738">
    <property type="entry name" value="HYDROXYMETHYLGLUTARYL-COA LYASE"/>
    <property type="match status" value="1"/>
</dbReference>
<evidence type="ECO:0000259" key="14">
    <source>
        <dbReference type="PROSITE" id="PS51195"/>
    </source>
</evidence>
<dbReference type="InterPro" id="IPR011545">
    <property type="entry name" value="DEAD/DEAH_box_helicase_dom"/>
</dbReference>
<dbReference type="InterPro" id="IPR014014">
    <property type="entry name" value="RNA_helicase_DEAD_Q_motif"/>
</dbReference>
<dbReference type="PROSITE" id="PS51192">
    <property type="entry name" value="HELICASE_ATP_BIND_1"/>
    <property type="match status" value="1"/>
</dbReference>
<dbReference type="PROSITE" id="PS50991">
    <property type="entry name" value="PYR_CT"/>
    <property type="match status" value="1"/>
</dbReference>
<organism evidence="15 16">
    <name type="scientific">Caenorhabditis bovis</name>
    <dbReference type="NCBI Taxonomy" id="2654633"/>
    <lineage>
        <taxon>Eukaryota</taxon>
        <taxon>Metazoa</taxon>
        <taxon>Ecdysozoa</taxon>
        <taxon>Nematoda</taxon>
        <taxon>Chromadorea</taxon>
        <taxon>Rhabditida</taxon>
        <taxon>Rhabditina</taxon>
        <taxon>Rhabditomorpha</taxon>
        <taxon>Rhabditoidea</taxon>
        <taxon>Rhabditidae</taxon>
        <taxon>Peloderinae</taxon>
        <taxon>Caenorhabditis</taxon>
    </lineage>
</organism>
<keyword evidence="16" id="KW-1185">Reference proteome</keyword>
<dbReference type="InterPro" id="IPR043594">
    <property type="entry name" value="HMGL"/>
</dbReference>
<protein>
    <recommendedName>
        <fullName evidence="17">RNA helicase</fullName>
    </recommendedName>
</protein>
<dbReference type="Gene3D" id="3.40.50.300">
    <property type="entry name" value="P-loop containing nucleotide triphosphate hydrolases"/>
    <property type="match status" value="1"/>
</dbReference>
<dbReference type="EMBL" id="CADEPM010000011">
    <property type="protein sequence ID" value="CAB3410864.1"/>
    <property type="molecule type" value="Genomic_DNA"/>
</dbReference>
<dbReference type="OrthoDB" id="1905920at2759"/>
<dbReference type="Pfam" id="PF00682">
    <property type="entry name" value="HMGL-like"/>
    <property type="match status" value="1"/>
</dbReference>
<keyword evidence="6" id="KW-0347">Helicase</keyword>
<feature type="domain" description="DEAD-box RNA helicase Q" evidence="14">
    <location>
        <begin position="715"/>
        <end position="743"/>
    </location>
</feature>
<evidence type="ECO:0000313" key="15">
    <source>
        <dbReference type="EMBL" id="CAB3410864.1"/>
    </source>
</evidence>
<dbReference type="PANTHER" id="PTHR42738:SF7">
    <property type="entry name" value="HYDROXYMETHYLGLUTARYL-COA LYASE"/>
    <property type="match status" value="1"/>
</dbReference>
<evidence type="ECO:0008006" key="17">
    <source>
        <dbReference type="Google" id="ProtNLM"/>
    </source>
</evidence>
<dbReference type="GO" id="GO:0005524">
    <property type="term" value="F:ATP binding"/>
    <property type="evidence" value="ECO:0007669"/>
    <property type="project" value="UniProtKB-KW"/>
</dbReference>
<dbReference type="PROSITE" id="PS51195">
    <property type="entry name" value="Q_MOTIF"/>
    <property type="match status" value="1"/>
</dbReference>
<keyword evidence="3" id="KW-0479">Metal-binding</keyword>
<dbReference type="GO" id="GO:0006552">
    <property type="term" value="P:L-leucine catabolic process"/>
    <property type="evidence" value="ECO:0007669"/>
    <property type="project" value="TreeGrafter"/>
</dbReference>
<dbReference type="GO" id="GO:0003676">
    <property type="term" value="F:nucleic acid binding"/>
    <property type="evidence" value="ECO:0007669"/>
    <property type="project" value="InterPro"/>
</dbReference>
<dbReference type="InterPro" id="IPR027417">
    <property type="entry name" value="P-loop_NTPase"/>
</dbReference>
<comment type="caution">
    <text evidence="15">The sequence shown here is derived from an EMBL/GenBank/DDBJ whole genome shotgun (WGS) entry which is preliminary data.</text>
</comment>
<sequence>MNVARKFAGKRLMSTQRFENFRVVEVGARDGLQAEKNFVPTEIKVELINRLSRCGFKTVESTSFVSPKWVPQMSDHADIVEKIDKIDGVNYPVLVPNVAGLKNALKTGQVKEIAVFGAASNSFSAKNVNANIEDSLNKLLEVTSLALENNLTVRGYVSCVVGCPYEGKIDPKVVAKVSERLLAAGCYEISLGDTIGVGTVQTVRKMLKEVTKAVPVERLAVHFHDTYGQALANVLVAAEEGVRAADSSISGLGGCPYAKGATGNLATEDLLYFLEGNGFNTGVNLDKVVSTAQWFNEATGRSQMSRMSAIESMMNEEDVLDDIGPSDQAIEMTEGEIDALLNDDEHSGLDLACNEPSPRLERQLKELQNENLSLSKKLAERDYQIEILKKHQEDYETDQKVKSTSEQLPQNATYSGRNCGHQSGPENGNTGPHCELMDIVNSDPREILCLVPFVDKNYLNPNYMHQSVPSVPHEFNTISLEVQVEIKSTKSDFVETWQIAGVVRYNYTPRKNLRIFVQTASMYPHGLTTPSEYSNERMEWGASGFHQCSQNGRNLKMVNLFPKAIESDDEIENDESGDEQIDEEAVSVRKKRKIANAAEEFADNFVFEGDGAGFVDRETEDLQKYLKKQIAPSLDEKIAEARRLKNTGKAVIVEGEEDRDDGEQSDDEIQQLGGRETRDTVREKKKLGKSKKSTGRDDFFSASIDGKQLDNTTQITFDQMNLSRQILKAIGSAGFTDPTPIQQACIPVALTGKDICACAATGTGKTAAFVLPILERMLFRPKGPSCTRVLVLVPTRELAIQVFQVFRKLSTFIQLEVCLCAGK</sequence>
<dbReference type="Proteomes" id="UP000494206">
    <property type="component" value="Unassembled WGS sequence"/>
</dbReference>
<evidence type="ECO:0000256" key="10">
    <source>
        <dbReference type="PROSITE-ProRule" id="PRU00552"/>
    </source>
</evidence>
<proteinExistence type="inferred from homology"/>
<evidence type="ECO:0000256" key="11">
    <source>
        <dbReference type="SAM" id="MobiDB-lite"/>
    </source>
</evidence>